<organism evidence="1">
    <name type="scientific">marine metagenome</name>
    <dbReference type="NCBI Taxonomy" id="408172"/>
    <lineage>
        <taxon>unclassified sequences</taxon>
        <taxon>metagenomes</taxon>
        <taxon>ecological metagenomes</taxon>
    </lineage>
</organism>
<sequence length="189" mass="21162">MFKSLIIYVVLGVFLFVLKPMATQAETACQIVEKKKIKVEGYISKKFRKERRKIAKEFTEMGDTRTALRAFPMGKSSDVVAVGRCVPAYIARHVLATAIKYTGGVGSLVTQSFIHSHWIGIGTTMFDEPSQRKVTTAQVNQLLNPDLDDKEFHTLYQKLSKQNELVPFFGLKVPNAKIPGNTNNTLLNP</sequence>
<name>A0A381UQV5_9ZZZZ</name>
<proteinExistence type="predicted"/>
<accession>A0A381UQV5</accession>
<protein>
    <submittedName>
        <fullName evidence="1">Uncharacterized protein</fullName>
    </submittedName>
</protein>
<dbReference type="AlphaFoldDB" id="A0A381UQV5"/>
<gene>
    <name evidence="1" type="ORF">METZ01_LOCUS83390</name>
</gene>
<reference evidence="1" key="1">
    <citation type="submission" date="2018-05" db="EMBL/GenBank/DDBJ databases">
        <authorList>
            <person name="Lanie J.A."/>
            <person name="Ng W.-L."/>
            <person name="Kazmierczak K.M."/>
            <person name="Andrzejewski T.M."/>
            <person name="Davidsen T.M."/>
            <person name="Wayne K.J."/>
            <person name="Tettelin H."/>
            <person name="Glass J.I."/>
            <person name="Rusch D."/>
            <person name="Podicherti R."/>
            <person name="Tsui H.-C.T."/>
            <person name="Winkler M.E."/>
        </authorList>
    </citation>
    <scope>NUCLEOTIDE SEQUENCE</scope>
</reference>
<dbReference type="EMBL" id="UINC01006941">
    <property type="protein sequence ID" value="SVA30536.1"/>
    <property type="molecule type" value="Genomic_DNA"/>
</dbReference>
<evidence type="ECO:0000313" key="1">
    <source>
        <dbReference type="EMBL" id="SVA30536.1"/>
    </source>
</evidence>